<protein>
    <submittedName>
        <fullName evidence="2">Phage tail tape measure protein</fullName>
    </submittedName>
</protein>
<accession>A0ABX5JH85</accession>
<reference evidence="2 3" key="1">
    <citation type="submission" date="2017-02" db="EMBL/GenBank/DDBJ databases">
        <title>Arcobacter lacus sp. nov., a new species isolated from reclaimed water.</title>
        <authorList>
            <person name="Figueras M.J."/>
            <person name="Perez-Cataluna A."/>
            <person name="Salas-Masso N."/>
        </authorList>
    </citation>
    <scope>NUCLEOTIDE SEQUENCE [LARGE SCALE GENOMIC DNA]</scope>
    <source>
        <strain evidence="2 3">RW43-9</strain>
    </source>
</reference>
<dbReference type="NCBIfam" id="TIGR01760">
    <property type="entry name" value="tape_meas_TP901"/>
    <property type="match status" value="1"/>
</dbReference>
<dbReference type="EMBL" id="MUXF01000008">
    <property type="protein sequence ID" value="PUE66757.1"/>
    <property type="molecule type" value="Genomic_DNA"/>
</dbReference>
<feature type="transmembrane region" description="Helical" evidence="1">
    <location>
        <begin position="306"/>
        <end position="325"/>
    </location>
</feature>
<dbReference type="Proteomes" id="UP000251311">
    <property type="component" value="Unassembled WGS sequence"/>
</dbReference>
<comment type="caution">
    <text evidence="2">The sequence shown here is derived from an EMBL/GenBank/DDBJ whole genome shotgun (WGS) entry which is preliminary data.</text>
</comment>
<evidence type="ECO:0000313" key="2">
    <source>
        <dbReference type="EMBL" id="PUE66757.1"/>
    </source>
</evidence>
<organism evidence="2 3">
    <name type="scientific">Arcobacter lacus</name>
    <dbReference type="NCBI Taxonomy" id="1912876"/>
    <lineage>
        <taxon>Bacteria</taxon>
        <taxon>Pseudomonadati</taxon>
        <taxon>Campylobacterota</taxon>
        <taxon>Epsilonproteobacteria</taxon>
        <taxon>Campylobacterales</taxon>
        <taxon>Arcobacteraceae</taxon>
        <taxon>Arcobacter</taxon>
    </lineage>
</organism>
<name>A0ABX5JH85_9BACT</name>
<keyword evidence="1" id="KW-1133">Transmembrane helix</keyword>
<proteinExistence type="predicted"/>
<gene>
    <name evidence="2" type="ORF">B0175_05165</name>
</gene>
<evidence type="ECO:0000313" key="3">
    <source>
        <dbReference type="Proteomes" id="UP000251311"/>
    </source>
</evidence>
<dbReference type="InterPro" id="IPR010090">
    <property type="entry name" value="Phage_tape_meas"/>
</dbReference>
<evidence type="ECO:0000256" key="1">
    <source>
        <dbReference type="SAM" id="Phobius"/>
    </source>
</evidence>
<keyword evidence="1" id="KW-0472">Membrane</keyword>
<keyword evidence="3" id="KW-1185">Reference proteome</keyword>
<sequence length="524" mass="56558">MAVTELVNKISFVGSLQPLERLNAGLSTSIKAIGLSSVAYGTMAVALNSWVDKTTEAIYQTTNLSKELGVNVESMQQWEYVAKMNGSTADALQSSIGGLSERIGEYAKFDSGEGKEVFEKLGISVKDAEGKIKSADVVMQDLAKSMQGLNVSEQRSIVAKLGIDESMLQTLRLTDTQINHLKDSASAWGLVTEEQAEELTKYKRSLTDLGYGFDAVKTQLAIALAPAMKEAIDTFKEFFKENRESIQEGLNKTIDVIMSFGSALINIGGLIYDVIDNTVGFNNVLLILGARLLYVNRAMFLNPLGLFVAGVILAIGVIGDLIVAFKGGESVIADFFASFNIDIVKALTGAFDILKGTWNGLIAIALKLSESVLALFAILEKGGKFVGLDFGLGIEEQYLKIKALREEYEKLSKNQIKGALENGIKIDSTKGIGSVLEKNSNPLNYNDLGNVHLPPNVPILKDNALLPNNIANNTNTATTNNNTQNNNIKIDVKSDNPTIAGQTVVDSLNKQISNANKQFDVGGR</sequence>
<dbReference type="RefSeq" id="WP_108527589.1">
    <property type="nucleotide sequence ID" value="NZ_MUXF01000008.1"/>
</dbReference>
<keyword evidence="1" id="KW-0812">Transmembrane</keyword>
<feature type="transmembrane region" description="Helical" evidence="1">
    <location>
        <begin position="278"/>
        <end position="294"/>
    </location>
</feature>